<keyword evidence="2" id="KW-0732">Signal</keyword>
<evidence type="ECO:0000313" key="4">
    <source>
        <dbReference type="EMBL" id="MBO0515349.1"/>
    </source>
</evidence>
<dbReference type="Pfam" id="PF14016">
    <property type="entry name" value="DUF4232"/>
    <property type="match status" value="1"/>
</dbReference>
<reference evidence="4" key="1">
    <citation type="submission" date="2021-03" db="EMBL/GenBank/DDBJ databases">
        <title>Streptomyces poriferae sp. nov., a novel marine sponge-derived Actinobacteria species with anti-MRSA activity.</title>
        <authorList>
            <person name="Sandoval-Powers M."/>
            <person name="Kralova S."/>
            <person name="Nguyen G.-S."/>
            <person name="Fawwal D."/>
            <person name="Degnes K."/>
            <person name="Klinkenberg G."/>
            <person name="Sletta H."/>
            <person name="Wentzel A."/>
            <person name="Liles M.R."/>
        </authorList>
    </citation>
    <scope>NUCLEOTIDE SEQUENCE</scope>
    <source>
        <strain evidence="4">DSM 41794</strain>
    </source>
</reference>
<dbReference type="PROSITE" id="PS51257">
    <property type="entry name" value="PROKAR_LIPOPROTEIN"/>
    <property type="match status" value="1"/>
</dbReference>
<feature type="chain" id="PRO_5038562029" evidence="2">
    <location>
        <begin position="25"/>
        <end position="232"/>
    </location>
</feature>
<comment type="caution">
    <text evidence="4">The sequence shown here is derived from an EMBL/GenBank/DDBJ whole genome shotgun (WGS) entry which is preliminary data.</text>
</comment>
<feature type="domain" description="DUF4232" evidence="3">
    <location>
        <begin position="97"/>
        <end position="181"/>
    </location>
</feature>
<feature type="signal peptide" evidence="2">
    <location>
        <begin position="1"/>
        <end position="24"/>
    </location>
</feature>
<protein>
    <submittedName>
        <fullName evidence="4">DUF4232 domain-containing protein</fullName>
    </submittedName>
</protein>
<dbReference type="Proteomes" id="UP000664167">
    <property type="component" value="Unassembled WGS sequence"/>
</dbReference>
<evidence type="ECO:0000313" key="5">
    <source>
        <dbReference type="Proteomes" id="UP000664167"/>
    </source>
</evidence>
<dbReference type="InterPro" id="IPR025326">
    <property type="entry name" value="DUF4232"/>
</dbReference>
<dbReference type="EMBL" id="JAFLRJ010000275">
    <property type="protein sequence ID" value="MBO0515349.1"/>
    <property type="molecule type" value="Genomic_DNA"/>
</dbReference>
<dbReference type="RefSeq" id="WP_206966090.1">
    <property type="nucleotide sequence ID" value="NZ_BAAAJJ010000003.1"/>
</dbReference>
<name>A0A939FC04_9ACTN</name>
<evidence type="ECO:0000256" key="2">
    <source>
        <dbReference type="SAM" id="SignalP"/>
    </source>
</evidence>
<proteinExistence type="predicted"/>
<feature type="compositionally biased region" description="Gly residues" evidence="1">
    <location>
        <begin position="75"/>
        <end position="89"/>
    </location>
</feature>
<sequence>MRTYRKNAVLAAAAIAALSLGLTACGGSDTGAKDAGSATASQSSTDSGSTKTSGGTDSSTGKTADQTSSKSKGSTTGGSTGGTTSGGTGSTVKTPECTVGSLTYATTHKNAGKQDDHILITATNNTGSSCTLQKFPIITPGGANGDVPHSKKDSQVAQPLTVKPGKTVYSALALYPQGTSDLSFSSIRMSLNMNNVDDSMKSVTLNTGKAYYADAADGAEVYSWNPAKPYNY</sequence>
<dbReference type="AlphaFoldDB" id="A0A939FC04"/>
<feature type="compositionally biased region" description="Low complexity" evidence="1">
    <location>
        <begin position="34"/>
        <end position="74"/>
    </location>
</feature>
<evidence type="ECO:0000259" key="3">
    <source>
        <dbReference type="Pfam" id="PF14016"/>
    </source>
</evidence>
<evidence type="ECO:0000256" key="1">
    <source>
        <dbReference type="SAM" id="MobiDB-lite"/>
    </source>
</evidence>
<gene>
    <name evidence="4" type="ORF">J0695_26665</name>
</gene>
<feature type="region of interest" description="Disordered" evidence="1">
    <location>
        <begin position="30"/>
        <end position="93"/>
    </location>
</feature>
<keyword evidence="5" id="KW-1185">Reference proteome</keyword>
<accession>A0A939FC04</accession>
<organism evidence="4 5">
    <name type="scientific">Streptomyces beijiangensis</name>
    <dbReference type="NCBI Taxonomy" id="163361"/>
    <lineage>
        <taxon>Bacteria</taxon>
        <taxon>Bacillati</taxon>
        <taxon>Actinomycetota</taxon>
        <taxon>Actinomycetes</taxon>
        <taxon>Kitasatosporales</taxon>
        <taxon>Streptomycetaceae</taxon>
        <taxon>Streptomyces</taxon>
    </lineage>
</organism>